<keyword evidence="4 6" id="KW-1133">Transmembrane helix</keyword>
<keyword evidence="3 6" id="KW-0812">Transmembrane</keyword>
<dbReference type="Gene3D" id="3.30.70.120">
    <property type="match status" value="1"/>
</dbReference>
<evidence type="ECO:0000256" key="3">
    <source>
        <dbReference type="ARBA" id="ARBA00022692"/>
    </source>
</evidence>
<proteinExistence type="predicted"/>
<dbReference type="Proteomes" id="UP001224418">
    <property type="component" value="Unassembled WGS sequence"/>
</dbReference>
<evidence type="ECO:0000313" key="8">
    <source>
        <dbReference type="EMBL" id="MDQ0479524.1"/>
    </source>
</evidence>
<evidence type="ECO:0000256" key="2">
    <source>
        <dbReference type="ARBA" id="ARBA00022475"/>
    </source>
</evidence>
<gene>
    <name evidence="8" type="ORF">QOZ93_001265</name>
</gene>
<dbReference type="InterPro" id="IPR051461">
    <property type="entry name" value="UPF0750_membrane"/>
</dbReference>
<dbReference type="InterPro" id="IPR015867">
    <property type="entry name" value="N-reg_PII/ATP_PRibTrfase_C"/>
</dbReference>
<evidence type="ECO:0000256" key="6">
    <source>
        <dbReference type="SAM" id="Phobius"/>
    </source>
</evidence>
<evidence type="ECO:0000256" key="1">
    <source>
        <dbReference type="ARBA" id="ARBA00004651"/>
    </source>
</evidence>
<keyword evidence="2" id="KW-1003">Cell membrane</keyword>
<evidence type="ECO:0000256" key="5">
    <source>
        <dbReference type="ARBA" id="ARBA00023136"/>
    </source>
</evidence>
<comment type="caution">
    <text evidence="8">The sequence shown here is derived from an EMBL/GenBank/DDBJ whole genome shotgun (WGS) entry which is preliminary data.</text>
</comment>
<comment type="subcellular location">
    <subcellularLocation>
        <location evidence="1">Cell membrane</location>
        <topology evidence="1">Multi-pass membrane protein</topology>
    </subcellularLocation>
</comment>
<dbReference type="PIRSF" id="PIRSF006483">
    <property type="entry name" value="Membrane_protein_YitT"/>
    <property type="match status" value="1"/>
</dbReference>
<feature type="transmembrane region" description="Helical" evidence="6">
    <location>
        <begin position="118"/>
        <end position="137"/>
    </location>
</feature>
<keyword evidence="5 6" id="KW-0472">Membrane</keyword>
<name>A0ABU0JR01_HATLI</name>
<dbReference type="Pfam" id="PF10035">
    <property type="entry name" value="DUF2179"/>
    <property type="match status" value="1"/>
</dbReference>
<dbReference type="PANTHER" id="PTHR33545:SF5">
    <property type="entry name" value="UPF0750 MEMBRANE PROTEIN YITT"/>
    <property type="match status" value="1"/>
</dbReference>
<dbReference type="InterPro" id="IPR003740">
    <property type="entry name" value="YitT"/>
</dbReference>
<feature type="transmembrane region" description="Helical" evidence="6">
    <location>
        <begin position="157"/>
        <end position="179"/>
    </location>
</feature>
<feature type="transmembrane region" description="Helical" evidence="6">
    <location>
        <begin position="88"/>
        <end position="106"/>
    </location>
</feature>
<evidence type="ECO:0000259" key="7">
    <source>
        <dbReference type="Pfam" id="PF10035"/>
    </source>
</evidence>
<reference evidence="8 9" key="1">
    <citation type="submission" date="2023-07" db="EMBL/GenBank/DDBJ databases">
        <title>Genomic Encyclopedia of Type Strains, Phase IV (KMG-IV): sequencing the most valuable type-strain genomes for metagenomic binning, comparative biology and taxonomic classification.</title>
        <authorList>
            <person name="Goeker M."/>
        </authorList>
    </citation>
    <scope>NUCLEOTIDE SEQUENCE [LARGE SCALE GENOMIC DNA]</scope>
    <source>
        <strain evidence="8 9">DSM 1400</strain>
    </source>
</reference>
<feature type="domain" description="DUF2179" evidence="7">
    <location>
        <begin position="233"/>
        <end position="287"/>
    </location>
</feature>
<feature type="transmembrane region" description="Helical" evidence="6">
    <location>
        <begin position="46"/>
        <end position="76"/>
    </location>
</feature>
<dbReference type="CDD" id="cd16380">
    <property type="entry name" value="YitT_C"/>
    <property type="match status" value="1"/>
</dbReference>
<sequence length="295" mass="32569">MKGLKKEIKFKEFFTKERTYRLFMIILGTFIYSLSVNLFITPHKLIAGGVTGVAIIIQYLTYIPSGIFVFLLNIPLFIMGIKFLDKEFGICSFIGMMSMSLFLVITKDFTKAYHMNDILLSSICGGVIGGLGMGIVFRCRGSEGGTDIISVIVKKKYGVTIGTISFIINICIVILGAVVGGSIEIAIYTIISMYMKSAFMDKVIEGLDRKKMLFVITKKPEEVKEVILNKLGRGVTFLNGQGAYTGEDKKIIYSVMSSKQLAKGKELINKIDPTAVITIMEVAEVQGKGFKSVSF</sequence>
<dbReference type="InterPro" id="IPR019264">
    <property type="entry name" value="DUF2179"/>
</dbReference>
<dbReference type="EMBL" id="JAUSWN010000009">
    <property type="protein sequence ID" value="MDQ0479524.1"/>
    <property type="molecule type" value="Genomic_DNA"/>
</dbReference>
<protein>
    <submittedName>
        <fullName evidence="8">Uncharacterized membrane-anchored protein YitT (DUF2179 family)</fullName>
    </submittedName>
</protein>
<feature type="transmembrane region" description="Helical" evidence="6">
    <location>
        <begin position="20"/>
        <end position="40"/>
    </location>
</feature>
<evidence type="ECO:0000256" key="4">
    <source>
        <dbReference type="ARBA" id="ARBA00022989"/>
    </source>
</evidence>
<keyword evidence="9" id="KW-1185">Reference proteome</keyword>
<dbReference type="RefSeq" id="WP_307355547.1">
    <property type="nucleotide sequence ID" value="NZ_BAAACJ010000033.1"/>
</dbReference>
<evidence type="ECO:0000313" key="9">
    <source>
        <dbReference type="Proteomes" id="UP001224418"/>
    </source>
</evidence>
<organism evidence="8 9">
    <name type="scientific">Hathewaya limosa</name>
    <name type="common">Clostridium limosum</name>
    <dbReference type="NCBI Taxonomy" id="1536"/>
    <lineage>
        <taxon>Bacteria</taxon>
        <taxon>Bacillati</taxon>
        <taxon>Bacillota</taxon>
        <taxon>Clostridia</taxon>
        <taxon>Eubacteriales</taxon>
        <taxon>Clostridiaceae</taxon>
        <taxon>Hathewaya</taxon>
    </lineage>
</organism>
<dbReference type="Pfam" id="PF02588">
    <property type="entry name" value="YitT_membrane"/>
    <property type="match status" value="1"/>
</dbReference>
<dbReference type="PANTHER" id="PTHR33545">
    <property type="entry name" value="UPF0750 MEMBRANE PROTEIN YITT-RELATED"/>
    <property type="match status" value="1"/>
</dbReference>
<accession>A0ABU0JR01</accession>